<protein>
    <submittedName>
        <fullName evidence="2">Uncharacterized protein</fullName>
    </submittedName>
</protein>
<dbReference type="AlphaFoldDB" id="K3ZXP9"/>
<evidence type="ECO:0000313" key="3">
    <source>
        <dbReference type="Proteomes" id="UP000004995"/>
    </source>
</evidence>
<proteinExistence type="predicted"/>
<accession>K3ZXP9</accession>
<dbReference type="EMBL" id="AGNK02001183">
    <property type="status" value="NOT_ANNOTATED_CDS"/>
    <property type="molecule type" value="Genomic_DNA"/>
</dbReference>
<feature type="compositionally biased region" description="Gly residues" evidence="1">
    <location>
        <begin position="67"/>
        <end position="81"/>
    </location>
</feature>
<evidence type="ECO:0000256" key="1">
    <source>
        <dbReference type="SAM" id="MobiDB-lite"/>
    </source>
</evidence>
<name>K3ZXP9_SETIT</name>
<dbReference type="Proteomes" id="UP000004995">
    <property type="component" value="Unassembled WGS sequence"/>
</dbReference>
<reference evidence="2" key="2">
    <citation type="submission" date="2018-08" db="UniProtKB">
        <authorList>
            <consortium name="EnsemblPlants"/>
        </authorList>
    </citation>
    <scope>IDENTIFICATION</scope>
    <source>
        <strain evidence="2">Yugu1</strain>
    </source>
</reference>
<dbReference type="EnsemblPlants" id="KQL25164">
    <property type="protein sequence ID" value="KQL25164"/>
    <property type="gene ID" value="SETIT_031331mg"/>
</dbReference>
<dbReference type="ExpressionAtlas" id="K3ZXP9">
    <property type="expression patterns" value="baseline"/>
</dbReference>
<reference evidence="3" key="1">
    <citation type="journal article" date="2012" name="Nat. Biotechnol.">
        <title>Reference genome sequence of the model plant Setaria.</title>
        <authorList>
            <person name="Bennetzen J.L."/>
            <person name="Schmutz J."/>
            <person name="Wang H."/>
            <person name="Percifield R."/>
            <person name="Hawkins J."/>
            <person name="Pontaroli A.C."/>
            <person name="Estep M."/>
            <person name="Feng L."/>
            <person name="Vaughn J.N."/>
            <person name="Grimwood J."/>
            <person name="Jenkins J."/>
            <person name="Barry K."/>
            <person name="Lindquist E."/>
            <person name="Hellsten U."/>
            <person name="Deshpande S."/>
            <person name="Wang X."/>
            <person name="Wu X."/>
            <person name="Mitros T."/>
            <person name="Triplett J."/>
            <person name="Yang X."/>
            <person name="Ye C.Y."/>
            <person name="Mauro-Herrera M."/>
            <person name="Wang L."/>
            <person name="Li P."/>
            <person name="Sharma M."/>
            <person name="Sharma R."/>
            <person name="Ronald P.C."/>
            <person name="Panaud O."/>
            <person name="Kellogg E.A."/>
            <person name="Brutnell T.P."/>
            <person name="Doust A.N."/>
            <person name="Tuskan G.A."/>
            <person name="Rokhsar D."/>
            <person name="Devos K.M."/>
        </authorList>
    </citation>
    <scope>NUCLEOTIDE SEQUENCE [LARGE SCALE GENOMIC DNA]</scope>
    <source>
        <strain evidence="3">cv. Yugu1</strain>
    </source>
</reference>
<evidence type="ECO:0000313" key="2">
    <source>
        <dbReference type="EnsemblPlants" id="KQL25164"/>
    </source>
</evidence>
<organism evidence="2 3">
    <name type="scientific">Setaria italica</name>
    <name type="common">Foxtail millet</name>
    <name type="synonym">Panicum italicum</name>
    <dbReference type="NCBI Taxonomy" id="4555"/>
    <lineage>
        <taxon>Eukaryota</taxon>
        <taxon>Viridiplantae</taxon>
        <taxon>Streptophyta</taxon>
        <taxon>Embryophyta</taxon>
        <taxon>Tracheophyta</taxon>
        <taxon>Spermatophyta</taxon>
        <taxon>Magnoliopsida</taxon>
        <taxon>Liliopsida</taxon>
        <taxon>Poales</taxon>
        <taxon>Poaceae</taxon>
        <taxon>PACMAD clade</taxon>
        <taxon>Panicoideae</taxon>
        <taxon>Panicodae</taxon>
        <taxon>Paniceae</taxon>
        <taxon>Cenchrinae</taxon>
        <taxon>Setaria</taxon>
    </lineage>
</organism>
<sequence>MLVTRVCLYANTIEQVYSIHMPSSPYRTEAGPHRTQVGRLVSSPTGSHAPPPDPNLPSTRRGDRDGAGGGGAFAGEVPAGGGDHDGRRGAAAGVHDLPQQALAVLLLLRRRRRALLLLQADVGTRGSSDLLLPRWRCDGRCGLVSEGWIDSVP</sequence>
<feature type="region of interest" description="Disordered" evidence="1">
    <location>
        <begin position="27"/>
        <end position="91"/>
    </location>
</feature>
<keyword evidence="3" id="KW-1185">Reference proteome</keyword>
<dbReference type="Gramene" id="KQL25164">
    <property type="protein sequence ID" value="KQL25164"/>
    <property type="gene ID" value="SETIT_031331mg"/>
</dbReference>